<organism evidence="1 2">
    <name type="scientific">Thermoflexibacter ruber</name>
    <dbReference type="NCBI Taxonomy" id="1003"/>
    <lineage>
        <taxon>Bacteria</taxon>
        <taxon>Pseudomonadati</taxon>
        <taxon>Bacteroidota</taxon>
        <taxon>Cytophagia</taxon>
        <taxon>Cytophagales</taxon>
        <taxon>Thermoflexibacteraceae</taxon>
        <taxon>Thermoflexibacter</taxon>
    </lineage>
</organism>
<reference evidence="1 2" key="1">
    <citation type="submission" date="2016-10" db="EMBL/GenBank/DDBJ databases">
        <authorList>
            <person name="de Groot N.N."/>
        </authorList>
    </citation>
    <scope>NUCLEOTIDE SEQUENCE [LARGE SCALE GENOMIC DNA]</scope>
    <source>
        <strain>GEY</strain>
        <strain evidence="2">DSM 9560</strain>
    </source>
</reference>
<dbReference type="PRINTS" id="PR00507">
    <property type="entry name" value="N12N6MTFRASE"/>
</dbReference>
<dbReference type="AlphaFoldDB" id="A0A1I2JWP6"/>
<dbReference type="InterPro" id="IPR029063">
    <property type="entry name" value="SAM-dependent_MTases_sf"/>
</dbReference>
<dbReference type="STRING" id="1003.SAMN04488541_10681"/>
<gene>
    <name evidence="1" type="ORF">SAMN04488541_10681</name>
</gene>
<dbReference type="Gene3D" id="3.40.50.150">
    <property type="entry name" value="Vaccinia Virus protein VP39"/>
    <property type="match status" value="1"/>
</dbReference>
<name>A0A1I2JWP6_9BACT</name>
<keyword evidence="2" id="KW-1185">Reference proteome</keyword>
<feature type="non-terminal residue" evidence="1">
    <location>
        <position position="45"/>
    </location>
</feature>
<dbReference type="EMBL" id="FONY01000068">
    <property type="protein sequence ID" value="SFF58300.1"/>
    <property type="molecule type" value="Genomic_DNA"/>
</dbReference>
<sequence length="45" mass="4948">MQRNKALGQTFTDTSIVRFMLDEMAYCGKGKIIDSSCGNGAFLVE</sequence>
<accession>A0A1I2JWP6</accession>
<protein>
    <recommendedName>
        <fullName evidence="3">N-6 DNA Methylase</fullName>
    </recommendedName>
</protein>
<dbReference type="Proteomes" id="UP000199513">
    <property type="component" value="Unassembled WGS sequence"/>
</dbReference>
<evidence type="ECO:0008006" key="3">
    <source>
        <dbReference type="Google" id="ProtNLM"/>
    </source>
</evidence>
<proteinExistence type="predicted"/>
<dbReference type="SUPFAM" id="SSF53335">
    <property type="entry name" value="S-adenosyl-L-methionine-dependent methyltransferases"/>
    <property type="match status" value="1"/>
</dbReference>
<evidence type="ECO:0000313" key="2">
    <source>
        <dbReference type="Proteomes" id="UP000199513"/>
    </source>
</evidence>
<evidence type="ECO:0000313" key="1">
    <source>
        <dbReference type="EMBL" id="SFF58300.1"/>
    </source>
</evidence>